<dbReference type="InterPro" id="IPR027417">
    <property type="entry name" value="P-loop_NTPase"/>
</dbReference>
<protein>
    <recommendedName>
        <fullName evidence="1">ORC1/DEAH AAA+ ATPase domain-containing protein</fullName>
    </recommendedName>
</protein>
<comment type="caution">
    <text evidence="2">The sequence shown here is derived from an EMBL/GenBank/DDBJ whole genome shotgun (WGS) entry which is preliminary data.</text>
</comment>
<dbReference type="InterPro" id="IPR052026">
    <property type="entry name" value="ExeA_AAA_ATPase_DNA-bind"/>
</dbReference>
<feature type="domain" description="ORC1/DEAH AAA+ ATPase" evidence="1">
    <location>
        <begin position="49"/>
        <end position="171"/>
    </location>
</feature>
<proteinExistence type="predicted"/>
<accession>A0ABU0RT86</accession>
<dbReference type="EMBL" id="JAUSZS010000006">
    <property type="protein sequence ID" value="MDQ0935191.1"/>
    <property type="molecule type" value="Genomic_DNA"/>
</dbReference>
<dbReference type="InterPro" id="IPR049945">
    <property type="entry name" value="AAA_22"/>
</dbReference>
<dbReference type="Proteomes" id="UP001223072">
    <property type="component" value="Unassembled WGS sequence"/>
</dbReference>
<keyword evidence="3" id="KW-1185">Reference proteome</keyword>
<dbReference type="PANTHER" id="PTHR35894">
    <property type="entry name" value="GENERAL SECRETION PATHWAY PROTEIN A-RELATED"/>
    <property type="match status" value="1"/>
</dbReference>
<name>A0ABU0RT86_9ACTN</name>
<sequence>MNTEPTTPFRAGRLPKEADDHFLGLERAAPVATDAALLTEALVSKAITRKAMICIHGQVGLGKTFAVNAACRKLAPGATVLLQFAQAPHMAQIRAALWDGLDLSGPAPVNTTHICDDQIRQALASSFHLLLLDEVQHLGPTALEYLRDLWDKNSKSAKSLAIVFVGSGNTRQKVLHCDPLHSRVHRWQQFSPLTPAEILTVIPGYHRLWNGVEDDVLLWIDDCAGHGCFRTWANLTVILQDALDDDPNLTFSKDLVRWAFSQLDPTTRFPGQVGVNGN</sequence>
<evidence type="ECO:0000313" key="3">
    <source>
        <dbReference type="Proteomes" id="UP001223072"/>
    </source>
</evidence>
<organism evidence="2 3">
    <name type="scientific">Streptomyces turgidiscabies</name>
    <dbReference type="NCBI Taxonomy" id="85558"/>
    <lineage>
        <taxon>Bacteria</taxon>
        <taxon>Bacillati</taxon>
        <taxon>Actinomycetota</taxon>
        <taxon>Actinomycetes</taxon>
        <taxon>Kitasatosporales</taxon>
        <taxon>Streptomycetaceae</taxon>
        <taxon>Streptomyces</taxon>
    </lineage>
</organism>
<gene>
    <name evidence="2" type="ORF">QFZ49_005162</name>
</gene>
<reference evidence="2 3" key="1">
    <citation type="submission" date="2023-07" db="EMBL/GenBank/DDBJ databases">
        <title>Comparative genomics of wheat-associated soil bacteria to identify genetic determinants of phenazine resistance.</title>
        <authorList>
            <person name="Mouncey N."/>
        </authorList>
    </citation>
    <scope>NUCLEOTIDE SEQUENCE [LARGE SCALE GENOMIC DNA]</scope>
    <source>
        <strain evidence="2 3">W2I16</strain>
    </source>
</reference>
<dbReference type="PANTHER" id="PTHR35894:SF5">
    <property type="entry name" value="MU-LIKE PROPHAGE FLUMU DNA TRANSPOSITION PROTEIN B"/>
    <property type="match status" value="1"/>
</dbReference>
<dbReference type="Gene3D" id="3.40.50.300">
    <property type="entry name" value="P-loop containing nucleotide triphosphate hydrolases"/>
    <property type="match status" value="1"/>
</dbReference>
<dbReference type="Pfam" id="PF13401">
    <property type="entry name" value="AAA_22"/>
    <property type="match status" value="1"/>
</dbReference>
<evidence type="ECO:0000313" key="2">
    <source>
        <dbReference type="EMBL" id="MDQ0935191.1"/>
    </source>
</evidence>
<dbReference type="SUPFAM" id="SSF52540">
    <property type="entry name" value="P-loop containing nucleoside triphosphate hydrolases"/>
    <property type="match status" value="1"/>
</dbReference>
<dbReference type="RefSeq" id="WP_307628793.1">
    <property type="nucleotide sequence ID" value="NZ_JAUSZS010000006.1"/>
</dbReference>
<evidence type="ECO:0000259" key="1">
    <source>
        <dbReference type="Pfam" id="PF13401"/>
    </source>
</evidence>